<evidence type="ECO:0000256" key="1">
    <source>
        <dbReference type="SAM" id="MobiDB-lite"/>
    </source>
</evidence>
<protein>
    <recommendedName>
        <fullName evidence="3">ZU5 domain-containing protein</fullName>
    </recommendedName>
</protein>
<dbReference type="RefSeq" id="WP_353720732.1">
    <property type="nucleotide sequence ID" value="NZ_CP159289.1"/>
</dbReference>
<evidence type="ECO:0000313" key="2">
    <source>
        <dbReference type="EMBL" id="XCH25431.1"/>
    </source>
</evidence>
<dbReference type="EMBL" id="CP159289">
    <property type="protein sequence ID" value="XCH25431.1"/>
    <property type="molecule type" value="Genomic_DNA"/>
</dbReference>
<feature type="region of interest" description="Disordered" evidence="1">
    <location>
        <begin position="448"/>
        <end position="469"/>
    </location>
</feature>
<feature type="compositionally biased region" description="Basic and acidic residues" evidence="1">
    <location>
        <begin position="448"/>
        <end position="462"/>
    </location>
</feature>
<gene>
    <name evidence="2" type="ORF">ABV298_03085</name>
</gene>
<name>A0AAU8FNA8_9BACT</name>
<dbReference type="Gene3D" id="2.60.220.30">
    <property type="match status" value="1"/>
</dbReference>
<accession>A0AAU8FNA8</accession>
<evidence type="ECO:0008006" key="3">
    <source>
        <dbReference type="Google" id="ProtNLM"/>
    </source>
</evidence>
<sequence>MKIRRKIEPRMMKVTESDTKKQFSRVMLTGCLLLAGVGGCNEHGDAVNPDGNGGITGVGIPNGTAVASTIGAAGGTISSADNLVTLTIPAGALSKDTEISIQSITNEAPNGLGQAYRFSPDGTTFARPASLTFRYDPRTVSANNPDAFRVATQGADRRWYRTAKVAVDTASHTITAAMPHFSDWSAYQLAVMKDTELKGADYVELGASTDLSLGIYNELIVFESKEAGEDLEVEDVQWEVAGGAVNGSVKASGKKDETLLAEFYSAVYRAPGKNPASNPVTVVANVKFKGKQGKFQVIKQILVGKDYYRGTFAGAPFDMEHLYFTHQGGSLIISGYNENPDQSMHLLIGETDTLAPNRIYRYTESVNTGAWGEFTRTYAGNEGGWISAHADCPRGIRVSPDGVTITQISLVNGIEYVQGHFAGTYYNRTAACPVGLRSAPIEGEFRIRNSRDGGRKPADFAKFKGNRHP</sequence>
<proteinExistence type="predicted"/>
<organism evidence="2">
    <name type="scientific">Dyadobacter sp. 676</name>
    <dbReference type="NCBI Taxonomy" id="3088362"/>
    <lineage>
        <taxon>Bacteria</taxon>
        <taxon>Pseudomonadati</taxon>
        <taxon>Bacteroidota</taxon>
        <taxon>Cytophagia</taxon>
        <taxon>Cytophagales</taxon>
        <taxon>Spirosomataceae</taxon>
        <taxon>Dyadobacter</taxon>
    </lineage>
</organism>
<reference evidence="2" key="1">
    <citation type="submission" date="2024-06" db="EMBL/GenBank/DDBJ databases">
        <title>Sequencing and assembly of the genome of Dyadobacter sp. strain 676, a symbiont of Cyamopsis tetragonoloba.</title>
        <authorList>
            <person name="Guro P."/>
            <person name="Sazanova A."/>
            <person name="Kuznetsova I."/>
            <person name="Belimov A."/>
            <person name="Safronova V."/>
        </authorList>
    </citation>
    <scope>NUCLEOTIDE SEQUENCE</scope>
    <source>
        <strain evidence="2">676</strain>
    </source>
</reference>
<dbReference type="AlphaFoldDB" id="A0AAU8FNA8"/>